<dbReference type="EC" id="2.7.13.3" evidence="2"/>
<dbReference type="PANTHER" id="PTHR41523:SF8">
    <property type="entry name" value="ETHYLENE RESPONSE SENSOR PROTEIN"/>
    <property type="match status" value="1"/>
</dbReference>
<evidence type="ECO:0000256" key="1">
    <source>
        <dbReference type="ARBA" id="ARBA00000085"/>
    </source>
</evidence>
<comment type="caution">
    <text evidence="11">The sequence shown here is derived from an EMBL/GenBank/DDBJ whole genome shotgun (WGS) entry which is preliminary data.</text>
</comment>
<keyword evidence="3" id="KW-0597">Phosphoprotein</keyword>
<keyword evidence="9" id="KW-0472">Membrane</keyword>
<proteinExistence type="predicted"/>
<accession>A0ABW6BBG3</accession>
<evidence type="ECO:0000256" key="4">
    <source>
        <dbReference type="ARBA" id="ARBA00022679"/>
    </source>
</evidence>
<evidence type="ECO:0000256" key="2">
    <source>
        <dbReference type="ARBA" id="ARBA00012438"/>
    </source>
</evidence>
<name>A0ABW6BBG3_9SPHI</name>
<evidence type="ECO:0000256" key="5">
    <source>
        <dbReference type="ARBA" id="ARBA00022741"/>
    </source>
</evidence>
<feature type="transmembrane region" description="Helical" evidence="9">
    <location>
        <begin position="96"/>
        <end position="114"/>
    </location>
</feature>
<comment type="catalytic activity">
    <reaction evidence="1">
        <text>ATP + protein L-histidine = ADP + protein N-phospho-L-histidine.</text>
        <dbReference type="EC" id="2.7.13.3"/>
    </reaction>
</comment>
<dbReference type="RefSeq" id="WP_377613342.1">
    <property type="nucleotide sequence ID" value="NZ_JBHUPA010000029.1"/>
</dbReference>
<dbReference type="GO" id="GO:0004673">
    <property type="term" value="F:protein histidine kinase activity"/>
    <property type="evidence" value="ECO:0007669"/>
    <property type="project" value="UniProtKB-EC"/>
</dbReference>
<dbReference type="PANTHER" id="PTHR41523">
    <property type="entry name" value="TWO-COMPONENT SYSTEM SENSOR PROTEIN"/>
    <property type="match status" value="1"/>
</dbReference>
<keyword evidence="4 11" id="KW-0808">Transferase</keyword>
<dbReference type="Gene3D" id="3.30.565.10">
    <property type="entry name" value="Histidine kinase-like ATPase, C-terminal domain"/>
    <property type="match status" value="1"/>
</dbReference>
<dbReference type="SMART" id="SM00387">
    <property type="entry name" value="HATPase_c"/>
    <property type="match status" value="1"/>
</dbReference>
<dbReference type="InterPro" id="IPR036890">
    <property type="entry name" value="HATPase_C_sf"/>
</dbReference>
<sequence length="347" mass="40543">MQQLVSWWLLIFFYFYVSSTKTFAQDRITTELEHSFFDKKTFLENTPITERWYLFVSTGLNIVATRHESIITEGDKQEQLLLQEYRHEGVTTQQKVVITLILLLFMALGFINYIRFRDKRRHAIELANKNKKIDRQYNQLKRTNEQNELLLREIHHRVKNNLQLAASLLNLQIRTTDNREAIDALRESASRLYSMLLVHQELYGRDQLGAINIDTYVTNLTTYLEQSYGLTDYSVIAKIDIEPAIYLNTDTAVPLGLIVTELFTNSLKYARPNEPLIYIAINLYAVDEKEYKLSYTDNGKGFPQDLDITKGKTMGLRLIRDLTRQLKGTIDLPYQNSSFITITFKDI</sequence>
<reference evidence="12" key="1">
    <citation type="journal article" date="2019" name="Int. J. Syst. Evol. Microbiol.">
        <title>The Global Catalogue of Microorganisms (GCM) 10K type strain sequencing project: providing services to taxonomists for standard genome sequencing and annotation.</title>
        <authorList>
            <consortium name="The Broad Institute Genomics Platform"/>
            <consortium name="The Broad Institute Genome Sequencing Center for Infectious Disease"/>
            <person name="Wu L."/>
            <person name="Ma J."/>
        </authorList>
    </citation>
    <scope>NUCLEOTIDE SEQUENCE [LARGE SCALE GENOMIC DNA]</scope>
    <source>
        <strain evidence="12">KCTC 23098</strain>
    </source>
</reference>
<evidence type="ECO:0000256" key="8">
    <source>
        <dbReference type="SAM" id="Coils"/>
    </source>
</evidence>
<dbReference type="InterPro" id="IPR003594">
    <property type="entry name" value="HATPase_dom"/>
</dbReference>
<evidence type="ECO:0000313" key="12">
    <source>
        <dbReference type="Proteomes" id="UP001597560"/>
    </source>
</evidence>
<feature type="domain" description="Histidine kinase/HSP90-like ATPase" evidence="10">
    <location>
        <begin position="250"/>
        <end position="347"/>
    </location>
</feature>
<organism evidence="11 12">
    <name type="scientific">Olivibacter jilunii</name>
    <dbReference type="NCBI Taxonomy" id="985016"/>
    <lineage>
        <taxon>Bacteria</taxon>
        <taxon>Pseudomonadati</taxon>
        <taxon>Bacteroidota</taxon>
        <taxon>Sphingobacteriia</taxon>
        <taxon>Sphingobacteriales</taxon>
        <taxon>Sphingobacteriaceae</taxon>
        <taxon>Olivibacter</taxon>
    </lineage>
</organism>
<dbReference type="Pfam" id="PF02518">
    <property type="entry name" value="HATPase_c"/>
    <property type="match status" value="1"/>
</dbReference>
<evidence type="ECO:0000256" key="7">
    <source>
        <dbReference type="ARBA" id="ARBA00022840"/>
    </source>
</evidence>
<dbReference type="Pfam" id="PF07568">
    <property type="entry name" value="HisKA_2"/>
    <property type="match status" value="1"/>
</dbReference>
<keyword evidence="7" id="KW-0067">ATP-binding</keyword>
<protein>
    <recommendedName>
        <fullName evidence="2">histidine kinase</fullName>
        <ecNumber evidence="2">2.7.13.3</ecNumber>
    </recommendedName>
</protein>
<keyword evidence="6 11" id="KW-0418">Kinase</keyword>
<evidence type="ECO:0000256" key="3">
    <source>
        <dbReference type="ARBA" id="ARBA00022553"/>
    </source>
</evidence>
<keyword evidence="9" id="KW-0812">Transmembrane</keyword>
<evidence type="ECO:0000256" key="9">
    <source>
        <dbReference type="SAM" id="Phobius"/>
    </source>
</evidence>
<gene>
    <name evidence="11" type="ORF">ACFS6J_26430</name>
</gene>
<evidence type="ECO:0000259" key="10">
    <source>
        <dbReference type="SMART" id="SM00387"/>
    </source>
</evidence>
<dbReference type="Proteomes" id="UP001597560">
    <property type="component" value="Unassembled WGS sequence"/>
</dbReference>
<dbReference type="EMBL" id="JBHUPA010000029">
    <property type="protein sequence ID" value="MFD2965366.1"/>
    <property type="molecule type" value="Genomic_DNA"/>
</dbReference>
<keyword evidence="9" id="KW-1133">Transmembrane helix</keyword>
<evidence type="ECO:0000313" key="11">
    <source>
        <dbReference type="EMBL" id="MFD2965366.1"/>
    </source>
</evidence>
<feature type="coiled-coil region" evidence="8">
    <location>
        <begin position="123"/>
        <end position="153"/>
    </location>
</feature>
<evidence type="ECO:0000256" key="6">
    <source>
        <dbReference type="ARBA" id="ARBA00022777"/>
    </source>
</evidence>
<keyword evidence="8" id="KW-0175">Coiled coil</keyword>
<keyword evidence="12" id="KW-1185">Reference proteome</keyword>
<dbReference type="Gene3D" id="3.30.450.20">
    <property type="entry name" value="PAS domain"/>
    <property type="match status" value="1"/>
</dbReference>
<keyword evidence="5" id="KW-0547">Nucleotide-binding</keyword>
<dbReference type="InterPro" id="IPR011495">
    <property type="entry name" value="Sig_transdc_His_kin_sub2_dim/P"/>
</dbReference>
<dbReference type="SUPFAM" id="SSF55874">
    <property type="entry name" value="ATPase domain of HSP90 chaperone/DNA topoisomerase II/histidine kinase"/>
    <property type="match status" value="1"/>
</dbReference>